<accession>A0A4Y3QU25</accession>
<comment type="caution">
    <text evidence="1">The sequence shown here is derived from an EMBL/GenBank/DDBJ whole genome shotgun (WGS) entry which is preliminary data.</text>
</comment>
<evidence type="ECO:0000313" key="2">
    <source>
        <dbReference type="Proteomes" id="UP000319210"/>
    </source>
</evidence>
<dbReference type="EMBL" id="BJMM01000003">
    <property type="protein sequence ID" value="GEB48187.1"/>
    <property type="molecule type" value="Genomic_DNA"/>
</dbReference>
<dbReference type="RefSeq" id="WP_086818310.1">
    <property type="nucleotide sequence ID" value="NZ_BJMM01000003.1"/>
</dbReference>
<sequence length="655" mass="70128">MALPSPHLDDRRFQQLVDEAKRYVQQRAPEWTDHNVSDPGVTLIETFAYMVDQLLYRLNRVPEKNYAAFLDLLGVRLFPPTAATGEVDFWLSAPQPETVLLPAGTEVAAPSRGEAEDVVVFSTTEELPIVPSELTRLVTSPASGEQTDRTGTLAEGADVPCFQAQPAAGDALLFGLPTAVPRCVVVVRLDSRVEGVGVDPRHPPLVWEAWDGARWAGCETASDTTGGLNRPGEVVVFVPAAHTASVVAGVRAGWLRCRVTPPERGQPFYSESPTVREAEVFTVGGTATVEHAETVHDVPLGVSEGIPGQRFTLSRPPVLLDGAPPVVEVSSGEGWQTWTPVEHFGASAPGDRHVVIDAAHGEFAFPPAVREQDGTLRTYGAVPPKGARLRVPRYRTGGGAAGNVARGAISVLRSSVPYVARVDNREAARGGVDGETVENAKLRAPHMLRMQERAVTAEDHERIARQAAPSVRRVCCLPARAGEAGAVRVLVVPDAVADDGDRLRFEQLIPSEQVLSAIAAQLDERRLLGTRLVVEPPAYQGVTVVARLVAAPGDVDRVREEATDALFRHLDPLDGGSQHTGWPFGRAVQYGEVFAVLQGVADAVLVEEVLLFPADPITGRRGSPAQRIDVAPDALVFSYRHQVVVTAAGAPEDAG</sequence>
<name>A0A4Y3QU25_STRCI</name>
<proteinExistence type="predicted"/>
<evidence type="ECO:0000313" key="1">
    <source>
        <dbReference type="EMBL" id="GEB48187.1"/>
    </source>
</evidence>
<organism evidence="1 2">
    <name type="scientific">Streptomyces cacaoi</name>
    <dbReference type="NCBI Taxonomy" id="1898"/>
    <lineage>
        <taxon>Bacteria</taxon>
        <taxon>Bacillati</taxon>
        <taxon>Actinomycetota</taxon>
        <taxon>Actinomycetes</taxon>
        <taxon>Kitasatosporales</taxon>
        <taxon>Streptomycetaceae</taxon>
        <taxon>Streptomyces</taxon>
    </lineage>
</organism>
<dbReference type="NCBIfam" id="TIGR02243">
    <property type="entry name" value="putative baseplate assembly protein"/>
    <property type="match status" value="1"/>
</dbReference>
<keyword evidence="2" id="KW-1185">Reference proteome</keyword>
<dbReference type="Proteomes" id="UP000319210">
    <property type="component" value="Unassembled WGS sequence"/>
</dbReference>
<reference evidence="1 2" key="1">
    <citation type="submission" date="2019-06" db="EMBL/GenBank/DDBJ databases">
        <title>Whole genome shotgun sequence of Streptomyces cacaoi subsp. cacaoi NBRC 12748.</title>
        <authorList>
            <person name="Hosoyama A."/>
            <person name="Uohara A."/>
            <person name="Ohji S."/>
            <person name="Ichikawa N."/>
        </authorList>
    </citation>
    <scope>NUCLEOTIDE SEQUENCE [LARGE SCALE GENOMIC DNA]</scope>
    <source>
        <strain evidence="1 2">NBRC 12748</strain>
    </source>
</reference>
<dbReference type="OrthoDB" id="9027184at2"/>
<protein>
    <submittedName>
        <fullName evidence="1">Putative baseplate assembly protein</fullName>
    </submittedName>
</protein>
<gene>
    <name evidence="1" type="ORF">SCA03_07380</name>
</gene>
<dbReference type="AlphaFoldDB" id="A0A4Y3QU25"/>
<dbReference type="InterPro" id="IPR011749">
    <property type="entry name" value="CHP02243"/>
</dbReference>